<dbReference type="PANTHER" id="PTHR22946:SF9">
    <property type="entry name" value="POLYKETIDE TRANSFERASE AF380"/>
    <property type="match status" value="1"/>
</dbReference>
<keyword evidence="3" id="KW-0472">Membrane</keyword>
<comment type="similarity">
    <text evidence="2">Belongs to the AB hydrolase superfamily. FUS2 hydrolase family.</text>
</comment>
<keyword evidence="1" id="KW-0378">Hydrolase</keyword>
<dbReference type="Pfam" id="PF00561">
    <property type="entry name" value="Abhydrolase_1"/>
    <property type="match status" value="1"/>
</dbReference>
<evidence type="ECO:0000256" key="2">
    <source>
        <dbReference type="ARBA" id="ARBA00038115"/>
    </source>
</evidence>
<dbReference type="RefSeq" id="WP_346176567.1">
    <property type="nucleotide sequence ID" value="NZ_BAAASD010000022.1"/>
</dbReference>
<sequence>MATGIWAKTASALALPVAPLYGAFLSYFIYHPPRRPHHKKPADVGLTSTDVSVPVSGGRRRLHVWLCPGDPGRVVVLGHGLGLSKSASLAQARLLGQAGYTVAMFDHRNHGKSGADRACWGMSDRHTDDVAAVVNHLRGMDEYASARIAVYGFSISTFPSFYMLRRDGERPVDALVLDSGPSLELRPLFRNFVAADGLPVPGPLRQGPSRKVLEKVASSLAVAMLRVQWPPAVRGAYETTPMLILAGESDTMIPAAGVRALAERYPRAEVHTLPDTGHLQGVKTHPERYAETVLEFLERTLKG</sequence>
<evidence type="ECO:0000256" key="1">
    <source>
        <dbReference type="ARBA" id="ARBA00022801"/>
    </source>
</evidence>
<name>A0ABN3GL59_9ACTN</name>
<proteinExistence type="inferred from homology"/>
<protein>
    <recommendedName>
        <fullName evidence="4">AB hydrolase-1 domain-containing protein</fullName>
    </recommendedName>
</protein>
<dbReference type="PANTHER" id="PTHR22946">
    <property type="entry name" value="DIENELACTONE HYDROLASE DOMAIN-CONTAINING PROTEIN-RELATED"/>
    <property type="match status" value="1"/>
</dbReference>
<keyword evidence="3" id="KW-0812">Transmembrane</keyword>
<dbReference type="Gene3D" id="3.40.50.1820">
    <property type="entry name" value="alpha/beta hydrolase"/>
    <property type="match status" value="1"/>
</dbReference>
<dbReference type="InterPro" id="IPR029058">
    <property type="entry name" value="AB_hydrolase_fold"/>
</dbReference>
<dbReference type="Proteomes" id="UP001500253">
    <property type="component" value="Unassembled WGS sequence"/>
</dbReference>
<dbReference type="SUPFAM" id="SSF53474">
    <property type="entry name" value="alpha/beta-Hydrolases"/>
    <property type="match status" value="1"/>
</dbReference>
<evidence type="ECO:0000313" key="6">
    <source>
        <dbReference type="Proteomes" id="UP001500253"/>
    </source>
</evidence>
<evidence type="ECO:0000256" key="3">
    <source>
        <dbReference type="SAM" id="Phobius"/>
    </source>
</evidence>
<keyword evidence="3" id="KW-1133">Transmembrane helix</keyword>
<evidence type="ECO:0000259" key="4">
    <source>
        <dbReference type="Pfam" id="PF00561"/>
    </source>
</evidence>
<comment type="caution">
    <text evidence="5">The sequence shown here is derived from an EMBL/GenBank/DDBJ whole genome shotgun (WGS) entry which is preliminary data.</text>
</comment>
<feature type="domain" description="AB hydrolase-1" evidence="4">
    <location>
        <begin position="74"/>
        <end position="193"/>
    </location>
</feature>
<dbReference type="InterPro" id="IPR050261">
    <property type="entry name" value="FrsA_esterase"/>
</dbReference>
<organism evidence="5 6">
    <name type="scientific">Streptomyces cuspidosporus</name>
    <dbReference type="NCBI Taxonomy" id="66882"/>
    <lineage>
        <taxon>Bacteria</taxon>
        <taxon>Bacillati</taxon>
        <taxon>Actinomycetota</taxon>
        <taxon>Actinomycetes</taxon>
        <taxon>Kitasatosporales</taxon>
        <taxon>Streptomycetaceae</taxon>
        <taxon>Streptomyces</taxon>
    </lineage>
</organism>
<accession>A0ABN3GL59</accession>
<keyword evidence="6" id="KW-1185">Reference proteome</keyword>
<gene>
    <name evidence="5" type="ORF">GCM10010246_49260</name>
</gene>
<feature type="transmembrane region" description="Helical" evidence="3">
    <location>
        <begin position="12"/>
        <end position="30"/>
    </location>
</feature>
<reference evidence="5 6" key="1">
    <citation type="journal article" date="2019" name="Int. J. Syst. Evol. Microbiol.">
        <title>The Global Catalogue of Microorganisms (GCM) 10K type strain sequencing project: providing services to taxonomists for standard genome sequencing and annotation.</title>
        <authorList>
            <consortium name="The Broad Institute Genomics Platform"/>
            <consortium name="The Broad Institute Genome Sequencing Center for Infectious Disease"/>
            <person name="Wu L."/>
            <person name="Ma J."/>
        </authorList>
    </citation>
    <scope>NUCLEOTIDE SEQUENCE [LARGE SCALE GENOMIC DNA]</scope>
    <source>
        <strain evidence="5 6">JCM 4316</strain>
    </source>
</reference>
<evidence type="ECO:0000313" key="5">
    <source>
        <dbReference type="EMBL" id="GAA2354405.1"/>
    </source>
</evidence>
<dbReference type="InterPro" id="IPR000073">
    <property type="entry name" value="AB_hydrolase_1"/>
</dbReference>
<dbReference type="EMBL" id="BAAASD010000022">
    <property type="protein sequence ID" value="GAA2354405.1"/>
    <property type="molecule type" value="Genomic_DNA"/>
</dbReference>